<dbReference type="Proteomes" id="UP001219934">
    <property type="component" value="Unassembled WGS sequence"/>
</dbReference>
<feature type="non-terminal residue" evidence="1">
    <location>
        <position position="1"/>
    </location>
</feature>
<evidence type="ECO:0000313" key="1">
    <source>
        <dbReference type="EMBL" id="KAJ4919907.1"/>
    </source>
</evidence>
<feature type="non-terminal residue" evidence="1">
    <location>
        <position position="57"/>
    </location>
</feature>
<reference evidence="1" key="1">
    <citation type="submission" date="2022-11" db="EMBL/GenBank/DDBJ databases">
        <title>Chromosome-level genome of Pogonophryne albipinna.</title>
        <authorList>
            <person name="Jo E."/>
        </authorList>
    </citation>
    <scope>NUCLEOTIDE SEQUENCE</scope>
    <source>
        <strain evidence="1">SGF0006</strain>
        <tissue evidence="1">Muscle</tissue>
    </source>
</reference>
<gene>
    <name evidence="1" type="ORF">JOQ06_014259</name>
</gene>
<keyword evidence="2" id="KW-1185">Reference proteome</keyword>
<dbReference type="AlphaFoldDB" id="A0AAD6A7Z1"/>
<evidence type="ECO:0008006" key="3">
    <source>
        <dbReference type="Google" id="ProtNLM"/>
    </source>
</evidence>
<name>A0AAD6A7Z1_9TELE</name>
<accession>A0AAD6A7Z1</accession>
<sequence>KGWHAIILQGVVDGKGHFWNVFAGMPGSVHDAQVLRLSSLWELASRGNYSPPCTRNI</sequence>
<comment type="caution">
    <text evidence="1">The sequence shown here is derived from an EMBL/GenBank/DDBJ whole genome shotgun (WGS) entry which is preliminary data.</text>
</comment>
<dbReference type="EMBL" id="JAPTMU010000241">
    <property type="protein sequence ID" value="KAJ4919907.1"/>
    <property type="molecule type" value="Genomic_DNA"/>
</dbReference>
<protein>
    <recommendedName>
        <fullName evidence="3">DDE Tnp4 domain-containing protein</fullName>
    </recommendedName>
</protein>
<evidence type="ECO:0000313" key="2">
    <source>
        <dbReference type="Proteomes" id="UP001219934"/>
    </source>
</evidence>
<proteinExistence type="predicted"/>
<organism evidence="1 2">
    <name type="scientific">Pogonophryne albipinna</name>
    <dbReference type="NCBI Taxonomy" id="1090488"/>
    <lineage>
        <taxon>Eukaryota</taxon>
        <taxon>Metazoa</taxon>
        <taxon>Chordata</taxon>
        <taxon>Craniata</taxon>
        <taxon>Vertebrata</taxon>
        <taxon>Euteleostomi</taxon>
        <taxon>Actinopterygii</taxon>
        <taxon>Neopterygii</taxon>
        <taxon>Teleostei</taxon>
        <taxon>Neoteleostei</taxon>
        <taxon>Acanthomorphata</taxon>
        <taxon>Eupercaria</taxon>
        <taxon>Perciformes</taxon>
        <taxon>Notothenioidei</taxon>
        <taxon>Pogonophryne</taxon>
    </lineage>
</organism>